<evidence type="ECO:0000313" key="2">
    <source>
        <dbReference type="Proteomes" id="UP000318055"/>
    </source>
</evidence>
<dbReference type="EMBL" id="CP042239">
    <property type="protein sequence ID" value="QDX27458.1"/>
    <property type="molecule type" value="Genomic_DNA"/>
</dbReference>
<gene>
    <name evidence="1" type="ORF">FPZ54_16565</name>
</gene>
<dbReference type="KEGG" id="ssua:FPZ54_16565"/>
<protein>
    <submittedName>
        <fullName evidence="1">Uncharacterized protein</fullName>
    </submittedName>
</protein>
<proteinExistence type="predicted"/>
<dbReference type="Proteomes" id="UP000318055">
    <property type="component" value="Chromosome"/>
</dbReference>
<dbReference type="AlphaFoldDB" id="A0A518RJ21"/>
<organism evidence="1 2">
    <name type="scientific">Sphingomonas suaedae</name>
    <dbReference type="NCBI Taxonomy" id="2599297"/>
    <lineage>
        <taxon>Bacteria</taxon>
        <taxon>Pseudomonadati</taxon>
        <taxon>Pseudomonadota</taxon>
        <taxon>Alphaproteobacteria</taxon>
        <taxon>Sphingomonadales</taxon>
        <taxon>Sphingomonadaceae</taxon>
        <taxon>Sphingomonas</taxon>
    </lineage>
</organism>
<evidence type="ECO:0000313" key="1">
    <source>
        <dbReference type="EMBL" id="QDX27458.1"/>
    </source>
</evidence>
<reference evidence="1 2" key="1">
    <citation type="submission" date="2019-07" db="EMBL/GenBank/DDBJ databases">
        <title>Sphingomonas alkalisoli sp. nov., isolated from rhizosphere soil of Suaedae salsa.</title>
        <authorList>
            <person name="Zhang H."/>
            <person name="Xu L."/>
            <person name="Zhang J.-X."/>
            <person name="Sun J.-Q."/>
        </authorList>
    </citation>
    <scope>NUCLEOTIDE SEQUENCE [LARGE SCALE GENOMIC DNA]</scope>
    <source>
        <strain evidence="1 2">XS-10</strain>
    </source>
</reference>
<keyword evidence="2" id="KW-1185">Reference proteome</keyword>
<accession>A0A518RJ21</accession>
<sequence length="179" mass="19783">MQHMPYTSSICRAIKSLPESRRLSDFWIDAPDNANDEFGRGSRANDLPIGHRYDSARTRIPMKCALIAFTLVTALTAAPTQAQTNFRFCSAVSTSSRGGGLIVTAPFESRERDVAAVRRSFIAFLRYGIAPYGNSWVFDEMSTTCVTLPTRGEAERQRAYLIGRSTGEGRNVYPVAFTG</sequence>
<name>A0A518RJ21_9SPHN</name>